<dbReference type="GO" id="GO:0004061">
    <property type="term" value="F:arylformamidase activity"/>
    <property type="evidence" value="ECO:0007669"/>
    <property type="project" value="InterPro"/>
</dbReference>
<dbReference type="STRING" id="155515.JP36_01090"/>
<dbReference type="Gene3D" id="3.50.30.50">
    <property type="entry name" value="Putative cyclase"/>
    <property type="match status" value="1"/>
</dbReference>
<dbReference type="Proteomes" id="UP000030539">
    <property type="component" value="Unassembled WGS sequence"/>
</dbReference>
<dbReference type="AlphaFoldDB" id="A0A0A2YP31"/>
<dbReference type="EMBL" id="JPXX01000004">
    <property type="protein sequence ID" value="KGQ39064.1"/>
    <property type="molecule type" value="Genomic_DNA"/>
</dbReference>
<dbReference type="PANTHER" id="PTHR31118:SF32">
    <property type="entry name" value="KYNURENINE FORMAMIDASE"/>
    <property type="match status" value="1"/>
</dbReference>
<proteinExistence type="predicted"/>
<sequence>MEKDWIDLSMPISNKHVRWKTVIEKKGNFDNGDLFEATQIKVSCHAFTHMDALSHINKDGYNILDINPNIYIGEFYIVDLSKEIQENLAITEDILRRVWPDNNPDKIIFKTHWDTFYSYNSKEFWTKSPYLTDDAVIFMKNKNITIVAFDFPQDYPIRFWVENKMDKPLEKHTTHYHLLSKGITLVEYICNTKNITSHKVYAVMVPIAIENADGSPCRVLIKNIKE</sequence>
<reference evidence="1 2" key="1">
    <citation type="submission" date="2014-08" db="EMBL/GenBank/DDBJ databases">
        <title>Chaperone-usher fimbriae in a diverse selection of Gallibacterium genomes.</title>
        <authorList>
            <person name="Kudirkiene E."/>
            <person name="Bager R.J."/>
            <person name="Johnson T.J."/>
            <person name="Bojesen A.M."/>
        </authorList>
    </citation>
    <scope>NUCLEOTIDE SEQUENCE [LARGE SCALE GENOMIC DNA]</scope>
    <source>
        <strain evidence="1 2">CCM5974</strain>
    </source>
</reference>
<comment type="caution">
    <text evidence="1">The sequence shown here is derived from an EMBL/GenBank/DDBJ whole genome shotgun (WGS) entry which is preliminary data.</text>
</comment>
<dbReference type="RefSeq" id="WP_039171107.1">
    <property type="nucleotide sequence ID" value="NZ_JPXX01000004.1"/>
</dbReference>
<dbReference type="InterPro" id="IPR037175">
    <property type="entry name" value="KFase_sf"/>
</dbReference>
<evidence type="ECO:0000313" key="2">
    <source>
        <dbReference type="Proteomes" id="UP000030539"/>
    </source>
</evidence>
<keyword evidence="1" id="KW-0378">Hydrolase</keyword>
<dbReference type="Pfam" id="PF04199">
    <property type="entry name" value="Cyclase"/>
    <property type="match status" value="1"/>
</dbReference>
<accession>A0A0A2YP31</accession>
<dbReference type="PANTHER" id="PTHR31118">
    <property type="entry name" value="CYCLASE-LIKE PROTEIN 2"/>
    <property type="match status" value="1"/>
</dbReference>
<protein>
    <submittedName>
        <fullName evidence="1">Metal-dependent hydrolase</fullName>
    </submittedName>
</protein>
<organism evidence="1 2">
    <name type="scientific">Gallibacterium genomosp. 1</name>
    <dbReference type="NCBI Taxonomy" id="155515"/>
    <lineage>
        <taxon>Bacteria</taxon>
        <taxon>Pseudomonadati</taxon>
        <taxon>Pseudomonadota</taxon>
        <taxon>Gammaproteobacteria</taxon>
        <taxon>Pasteurellales</taxon>
        <taxon>Pasteurellaceae</taxon>
        <taxon>Gallibacterium</taxon>
    </lineage>
</organism>
<dbReference type="eggNOG" id="COG1878">
    <property type="taxonomic scope" value="Bacteria"/>
</dbReference>
<dbReference type="GO" id="GO:0019441">
    <property type="term" value="P:L-tryptophan catabolic process to kynurenine"/>
    <property type="evidence" value="ECO:0007669"/>
    <property type="project" value="InterPro"/>
</dbReference>
<dbReference type="InterPro" id="IPR007325">
    <property type="entry name" value="KFase/CYL"/>
</dbReference>
<gene>
    <name evidence="1" type="ORF">JP36_01090</name>
</gene>
<dbReference type="SUPFAM" id="SSF102198">
    <property type="entry name" value="Putative cyclase"/>
    <property type="match status" value="1"/>
</dbReference>
<evidence type="ECO:0000313" key="1">
    <source>
        <dbReference type="EMBL" id="KGQ39064.1"/>
    </source>
</evidence>
<name>A0A0A2YP31_9PAST</name>